<keyword evidence="1" id="KW-0812">Transmembrane</keyword>
<keyword evidence="1" id="KW-0472">Membrane</keyword>
<evidence type="ECO:0000313" key="2">
    <source>
        <dbReference type="EMBL" id="MFC3204240.1"/>
    </source>
</evidence>
<dbReference type="Proteomes" id="UP001595477">
    <property type="component" value="Unassembled WGS sequence"/>
</dbReference>
<name>A0ABV7K1F7_9ALTE</name>
<evidence type="ECO:0000256" key="1">
    <source>
        <dbReference type="SAM" id="Phobius"/>
    </source>
</evidence>
<organism evidence="2 3">
    <name type="scientific">Alteromonas oceani</name>
    <dbReference type="NCBI Taxonomy" id="2071609"/>
    <lineage>
        <taxon>Bacteria</taxon>
        <taxon>Pseudomonadati</taxon>
        <taxon>Pseudomonadota</taxon>
        <taxon>Gammaproteobacteria</taxon>
        <taxon>Alteromonadales</taxon>
        <taxon>Alteromonadaceae</taxon>
        <taxon>Alteromonas/Salinimonas group</taxon>
        <taxon>Alteromonas</taxon>
    </lineage>
</organism>
<sequence length="56" mass="6437">MKSVFRYLLIFALLVGALSAYSYGNQTGVFLFVLLGFVLEAGFWFGLFPIKRRNQR</sequence>
<gene>
    <name evidence="2" type="ORF">ACFOEW_20745</name>
</gene>
<feature type="transmembrane region" description="Helical" evidence="1">
    <location>
        <begin position="30"/>
        <end position="50"/>
    </location>
</feature>
<accession>A0ABV7K1F7</accession>
<dbReference type="RefSeq" id="WP_164464685.1">
    <property type="nucleotide sequence ID" value="NZ_JBHRSX010000101.1"/>
</dbReference>
<evidence type="ECO:0000313" key="3">
    <source>
        <dbReference type="Proteomes" id="UP001595477"/>
    </source>
</evidence>
<comment type="caution">
    <text evidence="2">The sequence shown here is derived from an EMBL/GenBank/DDBJ whole genome shotgun (WGS) entry which is preliminary data.</text>
</comment>
<protein>
    <submittedName>
        <fullName evidence="2">Uncharacterized protein</fullName>
    </submittedName>
</protein>
<keyword evidence="1" id="KW-1133">Transmembrane helix</keyword>
<reference evidence="3" key="1">
    <citation type="journal article" date="2019" name="Int. J. Syst. Evol. Microbiol.">
        <title>The Global Catalogue of Microorganisms (GCM) 10K type strain sequencing project: providing services to taxonomists for standard genome sequencing and annotation.</title>
        <authorList>
            <consortium name="The Broad Institute Genomics Platform"/>
            <consortium name="The Broad Institute Genome Sequencing Center for Infectious Disease"/>
            <person name="Wu L."/>
            <person name="Ma J."/>
        </authorList>
    </citation>
    <scope>NUCLEOTIDE SEQUENCE [LARGE SCALE GENOMIC DNA]</scope>
    <source>
        <strain evidence="3">KCTC 52449</strain>
    </source>
</reference>
<keyword evidence="3" id="KW-1185">Reference proteome</keyword>
<proteinExistence type="predicted"/>
<dbReference type="EMBL" id="JBHRSX010000101">
    <property type="protein sequence ID" value="MFC3204240.1"/>
    <property type="molecule type" value="Genomic_DNA"/>
</dbReference>